<dbReference type="InterPro" id="IPR002701">
    <property type="entry name" value="CM_II_prokaryot"/>
</dbReference>
<evidence type="ECO:0000313" key="4">
    <source>
        <dbReference type="Proteomes" id="UP000178406"/>
    </source>
</evidence>
<dbReference type="InterPro" id="IPR036979">
    <property type="entry name" value="CM_dom_sf"/>
</dbReference>
<dbReference type="EMBL" id="MFHQ01000035">
    <property type="protein sequence ID" value="OGF73834.1"/>
    <property type="molecule type" value="Genomic_DNA"/>
</dbReference>
<dbReference type="Pfam" id="PF01817">
    <property type="entry name" value="CM_2"/>
    <property type="match status" value="1"/>
</dbReference>
<dbReference type="Proteomes" id="UP000178406">
    <property type="component" value="Unassembled WGS sequence"/>
</dbReference>
<dbReference type="SUPFAM" id="SSF48600">
    <property type="entry name" value="Chorismate mutase II"/>
    <property type="match status" value="1"/>
</dbReference>
<feature type="domain" description="Chorismate mutase" evidence="2">
    <location>
        <begin position="1"/>
        <end position="89"/>
    </location>
</feature>
<evidence type="ECO:0000313" key="3">
    <source>
        <dbReference type="EMBL" id="OGF73834.1"/>
    </source>
</evidence>
<evidence type="ECO:0000256" key="1">
    <source>
        <dbReference type="ARBA" id="ARBA00023235"/>
    </source>
</evidence>
<dbReference type="InterPro" id="IPR036263">
    <property type="entry name" value="Chorismate_II_sf"/>
</dbReference>
<dbReference type="AlphaFoldDB" id="A0A1F5WDY6"/>
<dbReference type="PANTHER" id="PTHR38041">
    <property type="entry name" value="CHORISMATE MUTASE"/>
    <property type="match status" value="1"/>
</dbReference>
<reference evidence="3 4" key="1">
    <citation type="journal article" date="2016" name="Nat. Commun.">
        <title>Thousands of microbial genomes shed light on interconnected biogeochemical processes in an aquifer system.</title>
        <authorList>
            <person name="Anantharaman K."/>
            <person name="Brown C.T."/>
            <person name="Hug L.A."/>
            <person name="Sharon I."/>
            <person name="Castelle C.J."/>
            <person name="Probst A.J."/>
            <person name="Thomas B.C."/>
            <person name="Singh A."/>
            <person name="Wilkins M.J."/>
            <person name="Karaoz U."/>
            <person name="Brodie E.L."/>
            <person name="Williams K.H."/>
            <person name="Hubbard S.S."/>
            <person name="Banfield J.F."/>
        </authorList>
    </citation>
    <scope>NUCLEOTIDE SEQUENCE [LARGE SCALE GENOMIC DNA]</scope>
</reference>
<proteinExistence type="predicted"/>
<dbReference type="GO" id="GO:0009697">
    <property type="term" value="P:salicylic acid biosynthetic process"/>
    <property type="evidence" value="ECO:0007669"/>
    <property type="project" value="TreeGrafter"/>
</dbReference>
<gene>
    <name evidence="3" type="ORF">A3J56_00435</name>
</gene>
<dbReference type="GO" id="GO:0004106">
    <property type="term" value="F:chorismate mutase activity"/>
    <property type="evidence" value="ECO:0007669"/>
    <property type="project" value="InterPro"/>
</dbReference>
<comment type="caution">
    <text evidence="3">The sequence shown here is derived from an EMBL/GenBank/DDBJ whole genome shotgun (WGS) entry which is preliminary data.</text>
</comment>
<protein>
    <recommendedName>
        <fullName evidence="2">Chorismate mutase domain-containing protein</fullName>
    </recommendedName>
</protein>
<accession>A0A1F5WDY6</accession>
<organism evidence="3 4">
    <name type="scientific">Candidatus Giovannonibacteria bacterium RIFCSPHIGHO2_02_FULL_46_20</name>
    <dbReference type="NCBI Taxonomy" id="1798338"/>
    <lineage>
        <taxon>Bacteria</taxon>
        <taxon>Candidatus Giovannoniibacteriota</taxon>
    </lineage>
</organism>
<name>A0A1F5WDY6_9BACT</name>
<dbReference type="PANTHER" id="PTHR38041:SF1">
    <property type="entry name" value="CHORISMATE MUTASE"/>
    <property type="match status" value="1"/>
</dbReference>
<sequence>MKNLAALRKQLDVIDRKLIALVGQRLKIVREIGALKKTLNLPVYQPRREKEILKNVVFRAKHAGMEPRVAIRLFQLLFHASRKAQRDIKKP</sequence>
<dbReference type="GO" id="GO:0046417">
    <property type="term" value="P:chorismate metabolic process"/>
    <property type="evidence" value="ECO:0007669"/>
    <property type="project" value="InterPro"/>
</dbReference>
<dbReference type="SMART" id="SM00830">
    <property type="entry name" value="CM_2"/>
    <property type="match status" value="1"/>
</dbReference>
<dbReference type="STRING" id="1798338.A3J56_00435"/>
<keyword evidence="1" id="KW-0413">Isomerase</keyword>
<dbReference type="PROSITE" id="PS51168">
    <property type="entry name" value="CHORISMATE_MUT_2"/>
    <property type="match status" value="1"/>
</dbReference>
<evidence type="ECO:0000259" key="2">
    <source>
        <dbReference type="PROSITE" id="PS51168"/>
    </source>
</evidence>
<dbReference type="Gene3D" id="1.20.59.10">
    <property type="entry name" value="Chorismate mutase"/>
    <property type="match status" value="1"/>
</dbReference>
<dbReference type="InterPro" id="IPR051331">
    <property type="entry name" value="Chorismate_mutase-related"/>
</dbReference>